<keyword evidence="2" id="KW-1185">Reference proteome</keyword>
<protein>
    <submittedName>
        <fullName evidence="1">Class I SAM-dependent methyltransferase</fullName>
    </submittedName>
</protein>
<reference evidence="2" key="1">
    <citation type="submission" date="2023-07" db="EMBL/GenBank/DDBJ databases">
        <title>Novel Mycoplasma species identified in domestic and wild animals.</title>
        <authorList>
            <person name="Volokhov D.V."/>
            <person name="Furtak V.A."/>
            <person name="Zagorodnyaya T.A."/>
        </authorList>
    </citation>
    <scope>NUCLEOTIDE SEQUENCE [LARGE SCALE GENOMIC DNA]</scope>
    <source>
        <strain evidence="2">92-19</strain>
    </source>
</reference>
<evidence type="ECO:0000313" key="2">
    <source>
        <dbReference type="Proteomes" id="UP001209076"/>
    </source>
</evidence>
<keyword evidence="1" id="KW-0489">Methyltransferase</keyword>
<dbReference type="Gene3D" id="3.40.50.150">
    <property type="entry name" value="Vaccinia Virus protein VP39"/>
    <property type="match status" value="1"/>
</dbReference>
<dbReference type="SUPFAM" id="SSF53335">
    <property type="entry name" value="S-adenosyl-L-methionine-dependent methyltransferases"/>
    <property type="match status" value="1"/>
</dbReference>
<organism evidence="1 2">
    <name type="scientific">Paracholeplasma vituli</name>
    <dbReference type="NCBI Taxonomy" id="69473"/>
    <lineage>
        <taxon>Bacteria</taxon>
        <taxon>Bacillati</taxon>
        <taxon>Mycoplasmatota</taxon>
        <taxon>Mollicutes</taxon>
        <taxon>Acholeplasmatales</taxon>
        <taxon>Acholeplasmataceae</taxon>
        <taxon>Paracholeplasma</taxon>
    </lineage>
</organism>
<dbReference type="CDD" id="cd02440">
    <property type="entry name" value="AdoMet_MTases"/>
    <property type="match status" value="1"/>
</dbReference>
<evidence type="ECO:0000313" key="1">
    <source>
        <dbReference type="EMBL" id="MCU0104670.1"/>
    </source>
</evidence>
<dbReference type="Pfam" id="PF04816">
    <property type="entry name" value="TrmK"/>
    <property type="match status" value="1"/>
</dbReference>
<accession>A0ABT2PUP3</accession>
<dbReference type="EMBL" id="JAOEGN010000004">
    <property type="protein sequence ID" value="MCU0104670.1"/>
    <property type="molecule type" value="Genomic_DNA"/>
</dbReference>
<keyword evidence="1" id="KW-0808">Transferase</keyword>
<dbReference type="PANTHER" id="PTHR38451:SF1">
    <property type="entry name" value="TRNA (ADENINE(22)-N(1))-METHYLTRANSFERASE"/>
    <property type="match status" value="1"/>
</dbReference>
<dbReference type="GO" id="GO:0032259">
    <property type="term" value="P:methylation"/>
    <property type="evidence" value="ECO:0007669"/>
    <property type="project" value="UniProtKB-KW"/>
</dbReference>
<proteinExistence type="predicted"/>
<gene>
    <name evidence="1" type="ORF">N7603_03260</name>
</gene>
<dbReference type="InterPro" id="IPR006901">
    <property type="entry name" value="TrmK"/>
</dbReference>
<dbReference type="GO" id="GO:0008168">
    <property type="term" value="F:methyltransferase activity"/>
    <property type="evidence" value="ECO:0007669"/>
    <property type="project" value="UniProtKB-KW"/>
</dbReference>
<comment type="caution">
    <text evidence="1">The sequence shown here is derived from an EMBL/GenBank/DDBJ whole genome shotgun (WGS) entry which is preliminary data.</text>
</comment>
<dbReference type="RefSeq" id="WP_262095917.1">
    <property type="nucleotide sequence ID" value="NZ_JAOEGN010000004.1"/>
</dbReference>
<dbReference type="PANTHER" id="PTHR38451">
    <property type="entry name" value="TRNA (ADENINE(22)-N(1))-METHYLTRANSFERASE"/>
    <property type="match status" value="1"/>
</dbReference>
<dbReference type="PIRSF" id="PIRSF018637">
    <property type="entry name" value="TrmK"/>
    <property type="match status" value="1"/>
</dbReference>
<dbReference type="Proteomes" id="UP001209076">
    <property type="component" value="Unassembled WGS sequence"/>
</dbReference>
<sequence>MTRIEALSKLTNGIDTLLDIGTDHGYVIIDALEKGYIKQAIACEVNPMPLENARQNIAASGLSDRVHFVLSNGFLNVIKPFDGVLIAGMGMHLIKDILLQPHTKAKKYILQANNHIDQLREFITNNDFRIVDEVSIFEKFHYVILVVEPGIMKLSQKECYIGPFLKNHPESLQYYLNLQRILSSNHMRATGEKKRQIAVKLDYLSEVISDLQK</sequence>
<dbReference type="InterPro" id="IPR029063">
    <property type="entry name" value="SAM-dependent_MTases_sf"/>
</dbReference>
<name>A0ABT2PUP3_9MOLU</name>